<evidence type="ECO:0000256" key="1">
    <source>
        <dbReference type="ARBA" id="ARBA00022527"/>
    </source>
</evidence>
<dbReference type="SUPFAM" id="SSF55874">
    <property type="entry name" value="ATPase domain of HSP90 chaperone/DNA topoisomerase II/histidine kinase"/>
    <property type="match status" value="1"/>
</dbReference>
<dbReference type="PANTHER" id="PTHR35526:SF3">
    <property type="entry name" value="ANTI-SIGMA-F FACTOR RSBW"/>
    <property type="match status" value="1"/>
</dbReference>
<keyword evidence="1" id="KW-0723">Serine/threonine-protein kinase</keyword>
<dbReference type="CDD" id="cd16936">
    <property type="entry name" value="HATPase_RsbW-like"/>
    <property type="match status" value="1"/>
</dbReference>
<accession>A0A8J3ZV37</accession>
<feature type="domain" description="MEDS" evidence="3">
    <location>
        <begin position="20"/>
        <end position="162"/>
    </location>
</feature>
<feature type="domain" description="Histidine kinase/HSP90-like ATPase" evidence="2">
    <location>
        <begin position="206"/>
        <end position="316"/>
    </location>
</feature>
<evidence type="ECO:0000313" key="4">
    <source>
        <dbReference type="EMBL" id="GIJ68678.1"/>
    </source>
</evidence>
<evidence type="ECO:0000313" key="5">
    <source>
        <dbReference type="Proteomes" id="UP000635606"/>
    </source>
</evidence>
<evidence type="ECO:0000259" key="2">
    <source>
        <dbReference type="Pfam" id="PF13581"/>
    </source>
</evidence>
<keyword evidence="1" id="KW-0418">Kinase</keyword>
<organism evidence="4 5">
    <name type="scientific">Virgisporangium ochraceum</name>
    <dbReference type="NCBI Taxonomy" id="65505"/>
    <lineage>
        <taxon>Bacteria</taxon>
        <taxon>Bacillati</taxon>
        <taxon>Actinomycetota</taxon>
        <taxon>Actinomycetes</taxon>
        <taxon>Micromonosporales</taxon>
        <taxon>Micromonosporaceae</taxon>
        <taxon>Virgisporangium</taxon>
    </lineage>
</organism>
<dbReference type="InterPro" id="IPR025847">
    <property type="entry name" value="MEDS_domain"/>
</dbReference>
<sequence length="319" mass="34429">MNTSAAAADEPAPGAGRFVHDALLYGSEREYLDATVPFLSDSLAAGTPTLVAAPPRNAAWVTRALGPRAEKVQIVDMTIDGRNPSRIIPAVLRAFIDEHAGQPFAIVAESVWTGRSAAEYPVCLQHEAMVNVMFEGLAGTMLCPCDRALEPETLRDLCRTHPMVIVNGERGPSRSYTDAETVVREFNVPLPGPDPATPVLGFAVIDDLPRLREFVGRHAGAAGLVHDRSIDLQMAANEIATNTIRHAGGPGAARVWVENRHVVCEITDSGHITDPLAGRYAPPLTSEAGRGLLVINYLCDLVRIYSIPGHTTIRMYMRI</sequence>
<dbReference type="Pfam" id="PF13581">
    <property type="entry name" value="HATPase_c_2"/>
    <property type="match status" value="1"/>
</dbReference>
<dbReference type="Pfam" id="PF14417">
    <property type="entry name" value="MEDS"/>
    <property type="match status" value="1"/>
</dbReference>
<keyword evidence="5" id="KW-1185">Reference proteome</keyword>
<evidence type="ECO:0000259" key="3">
    <source>
        <dbReference type="Pfam" id="PF14417"/>
    </source>
</evidence>
<dbReference type="NCBIfam" id="NF041045">
    <property type="entry name" value="RsbA_anti_sig"/>
    <property type="match status" value="1"/>
</dbReference>
<gene>
    <name evidence="4" type="ORF">Voc01_035950</name>
</gene>
<protein>
    <submittedName>
        <fullName evidence="4">Anti-sigma regulatory factor</fullName>
    </submittedName>
</protein>
<reference evidence="4" key="1">
    <citation type="submission" date="2021-01" db="EMBL/GenBank/DDBJ databases">
        <title>Whole genome shotgun sequence of Virgisporangium ochraceum NBRC 16418.</title>
        <authorList>
            <person name="Komaki H."/>
            <person name="Tamura T."/>
        </authorList>
    </citation>
    <scope>NUCLEOTIDE SEQUENCE</scope>
    <source>
        <strain evidence="4">NBRC 16418</strain>
    </source>
</reference>
<dbReference type="AlphaFoldDB" id="A0A8J3ZV37"/>
<dbReference type="PANTHER" id="PTHR35526">
    <property type="entry name" value="ANTI-SIGMA-F FACTOR RSBW-RELATED"/>
    <property type="match status" value="1"/>
</dbReference>
<dbReference type="Proteomes" id="UP000635606">
    <property type="component" value="Unassembled WGS sequence"/>
</dbReference>
<dbReference type="RefSeq" id="WP_203928624.1">
    <property type="nucleotide sequence ID" value="NZ_BOPH01000046.1"/>
</dbReference>
<name>A0A8J3ZV37_9ACTN</name>
<dbReference type="InterPro" id="IPR036890">
    <property type="entry name" value="HATPase_C_sf"/>
</dbReference>
<proteinExistence type="predicted"/>
<keyword evidence="1" id="KW-0808">Transferase</keyword>
<dbReference type="EMBL" id="BOPH01000046">
    <property type="protein sequence ID" value="GIJ68678.1"/>
    <property type="molecule type" value="Genomic_DNA"/>
</dbReference>
<dbReference type="InterPro" id="IPR003594">
    <property type="entry name" value="HATPase_dom"/>
</dbReference>
<dbReference type="GO" id="GO:0004674">
    <property type="term" value="F:protein serine/threonine kinase activity"/>
    <property type="evidence" value="ECO:0007669"/>
    <property type="project" value="UniProtKB-KW"/>
</dbReference>
<dbReference type="Gene3D" id="3.30.565.10">
    <property type="entry name" value="Histidine kinase-like ATPase, C-terminal domain"/>
    <property type="match status" value="1"/>
</dbReference>
<dbReference type="InterPro" id="IPR050267">
    <property type="entry name" value="Anti-sigma-factor_SerPK"/>
</dbReference>
<comment type="caution">
    <text evidence="4">The sequence shown here is derived from an EMBL/GenBank/DDBJ whole genome shotgun (WGS) entry which is preliminary data.</text>
</comment>
<dbReference type="InterPro" id="IPR047718">
    <property type="entry name" value="RsbA-like_anti_sig"/>
</dbReference>